<keyword evidence="4 8" id="KW-0106">Calcium</keyword>
<dbReference type="PROSITE" id="PS50268">
    <property type="entry name" value="CADHERIN_2"/>
    <property type="match status" value="7"/>
</dbReference>
<dbReference type="Gene3D" id="2.60.40.60">
    <property type="entry name" value="Cadherins"/>
    <property type="match status" value="7"/>
</dbReference>
<gene>
    <name evidence="12" type="ORF">T265_00058</name>
</gene>
<keyword evidence="5 9" id="KW-1133">Transmembrane helix</keyword>
<evidence type="ECO:0000256" key="10">
    <source>
        <dbReference type="SAM" id="SignalP"/>
    </source>
</evidence>
<dbReference type="GO" id="GO:0005509">
    <property type="term" value="F:calcium ion binding"/>
    <property type="evidence" value="ECO:0007669"/>
    <property type="project" value="UniProtKB-UniRule"/>
</dbReference>
<evidence type="ECO:0000256" key="6">
    <source>
        <dbReference type="ARBA" id="ARBA00023136"/>
    </source>
</evidence>
<evidence type="ECO:0000256" key="3">
    <source>
        <dbReference type="ARBA" id="ARBA00022737"/>
    </source>
</evidence>
<feature type="chain" id="PRO_5001705505" description="Cadherin domain-containing protein" evidence="10">
    <location>
        <begin position="26"/>
        <end position="1251"/>
    </location>
</feature>
<dbReference type="SMART" id="SM00112">
    <property type="entry name" value="CA"/>
    <property type="match status" value="6"/>
</dbReference>
<comment type="subcellular location">
    <subcellularLocation>
        <location evidence="1">Membrane</location>
        <topology evidence="1">Single-pass membrane protein</topology>
    </subcellularLocation>
</comment>
<keyword evidence="10" id="KW-0732">Signal</keyword>
<evidence type="ECO:0000256" key="7">
    <source>
        <dbReference type="ARBA" id="ARBA00023180"/>
    </source>
</evidence>
<feature type="domain" description="Cadherin" evidence="11">
    <location>
        <begin position="573"/>
        <end position="676"/>
    </location>
</feature>
<evidence type="ECO:0000256" key="2">
    <source>
        <dbReference type="ARBA" id="ARBA00022692"/>
    </source>
</evidence>
<feature type="domain" description="Cadherin" evidence="11">
    <location>
        <begin position="273"/>
        <end position="388"/>
    </location>
</feature>
<dbReference type="InterPro" id="IPR050174">
    <property type="entry name" value="Protocadherin/Cadherin-CA"/>
</dbReference>
<evidence type="ECO:0000256" key="9">
    <source>
        <dbReference type="SAM" id="Phobius"/>
    </source>
</evidence>
<keyword evidence="6 9" id="KW-0472">Membrane</keyword>
<accession>A0A075AJY5</accession>
<dbReference type="CDD" id="cd11304">
    <property type="entry name" value="Cadherin_repeat"/>
    <property type="match status" value="7"/>
</dbReference>
<dbReference type="Pfam" id="PF00028">
    <property type="entry name" value="Cadherin"/>
    <property type="match status" value="1"/>
</dbReference>
<sequence length="1251" mass="140964">MQPESVQFKALILLVIDTMYTHTSAQISEVTFKLIEHPKANTLVGNIFDVAQPAEHIRTLRLEAVEVSWLDWFRLDRQRGELFTTEEASLGLDRERICPHHPRMRQRNNTPTCGINLLASVNNRQLIKINILVLDLNDNPPKFPNSNPHSNVQELVVDESSEPGQTKFYLNAAYDADNGGQQTVIHFLDPPSEYFHLLDETDTNLGRRDLYLLVNKRLDYETIREFHFNLTACDGDLEWLHAKHPIRNNPVHCTSQKIHIAVRNTNDETPIFRQRNYSVVLKETTPVDYQIITLEAYDADSPPFNKVYYKLLPEKGNQGLFSIDSETGVVHLRKPFPSPGLYQINVLATNEQSDNIQEVKGKQRSLEGASQASVFVHVLDTNNHAPIIAHQKSDETNQYTSKILASQLDEWLEDKFESVFVQIPETILPPVTLAYFSVTDRDLGENARVVCSWHWSDKMDKHYRLPRRSFELYLVSKLTESTSLYRLVLKEPLDAENILKDASPVSSSMGDQTLRIAALLKLNVTCSDHGFPKMTGRIPIFVFLLDVDEFLPEVMVTAGKGVSSLTTTNTSKTSVLVHVEILENLLPGSIVMLFTVSDQDVFSQPRFEVIGRESRHLNINKTSGQIFMKIPYDYEAERMDHVHIVLYEKDSRNDSFSVNVTVNVSVTDVNDHVPVFTAPPLVNTGTYLRPIYSKNIHFDGIRLVEIDEEGRLNKSIVKLQAGDADSNMNGQVRFFLVEVLPRSFDSDHVSQSGSTAKGNMSTVELFVSSDGTIWSSHRLDREATSLIDVLVGVHDLGEPRLTSYTSVRIVLKDINDHAPKWQFPTTSDYLITVRKSTTLFNQTLTRIHAIDLDDPKHNGRLTYEFLSHGNSHSDHISVNNDSDLTFTCFIVKKLLDVNPQTGVIKFRQSMRNLPVGFLDVWLKATDHGSPALNSISKLVIYLAEDSDDVSKEALLKLHQDPKNWITTKIRSSTSLAVFSKGNITRHESTMPLIAGGIGCGALLVFCITLAFAMLGLRRHRRSSAKKDRIYPTKTDHFLDQMELRDLGSAISPYIIDHTTSDSEMLPYSCTETQSAHDSLSSPSATAAYACINQNTLPQARYSTCSYKPGIIHCCPSPPQIVFPQATLNITQKVSLEECKSVEYVPSNSFVEFSKPIPVQLLTISSTDYPLAACVTNIQTDSNQATYLKMENLFRSVVPVCHVQPDFIPSSWHHNLHSPSTSGNTVPIKDLMTDDLRCDSSKEENRRPVYTP</sequence>
<dbReference type="PANTHER" id="PTHR24028:SF146">
    <property type="entry name" value="CADHERIN 96CB, ISOFORM D-RELATED"/>
    <property type="match status" value="1"/>
</dbReference>
<evidence type="ECO:0000256" key="5">
    <source>
        <dbReference type="ARBA" id="ARBA00022989"/>
    </source>
</evidence>
<feature type="transmembrane region" description="Helical" evidence="9">
    <location>
        <begin position="992"/>
        <end position="1016"/>
    </location>
</feature>
<feature type="domain" description="Cadherin" evidence="11">
    <location>
        <begin position="149"/>
        <end position="272"/>
    </location>
</feature>
<dbReference type="AlphaFoldDB" id="A0A075AJY5"/>
<keyword evidence="2 9" id="KW-0812">Transmembrane</keyword>
<dbReference type="InterPro" id="IPR020894">
    <property type="entry name" value="Cadherin_CS"/>
</dbReference>
<dbReference type="PROSITE" id="PS00232">
    <property type="entry name" value="CADHERIN_1"/>
    <property type="match status" value="2"/>
</dbReference>
<dbReference type="CTD" id="20314246"/>
<evidence type="ECO:0000313" key="13">
    <source>
        <dbReference type="Proteomes" id="UP000054324"/>
    </source>
</evidence>
<dbReference type="OrthoDB" id="6252479at2759"/>
<keyword evidence="7" id="KW-0325">Glycoprotein</keyword>
<dbReference type="RefSeq" id="XP_009161979.1">
    <property type="nucleotide sequence ID" value="XM_009163715.1"/>
</dbReference>
<name>A0A075AJY5_OPIVI</name>
<feature type="domain" description="Cadherin" evidence="11">
    <location>
        <begin position="17"/>
        <end position="143"/>
    </location>
</feature>
<evidence type="ECO:0000256" key="8">
    <source>
        <dbReference type="PROSITE-ProRule" id="PRU00043"/>
    </source>
</evidence>
<feature type="signal peptide" evidence="10">
    <location>
        <begin position="1"/>
        <end position="25"/>
    </location>
</feature>
<evidence type="ECO:0000256" key="4">
    <source>
        <dbReference type="ARBA" id="ARBA00022837"/>
    </source>
</evidence>
<dbReference type="SUPFAM" id="SSF49313">
    <property type="entry name" value="Cadherin-like"/>
    <property type="match status" value="6"/>
</dbReference>
<evidence type="ECO:0000256" key="1">
    <source>
        <dbReference type="ARBA" id="ARBA00004167"/>
    </source>
</evidence>
<feature type="domain" description="Cadherin" evidence="11">
    <location>
        <begin position="825"/>
        <end position="963"/>
    </location>
</feature>
<dbReference type="KEGG" id="ovi:T265_00058"/>
<dbReference type="GO" id="GO:0007156">
    <property type="term" value="P:homophilic cell adhesion via plasma membrane adhesion molecules"/>
    <property type="evidence" value="ECO:0007669"/>
    <property type="project" value="InterPro"/>
</dbReference>
<dbReference type="EMBL" id="KL596619">
    <property type="protein sequence ID" value="KER34194.1"/>
    <property type="molecule type" value="Genomic_DNA"/>
</dbReference>
<dbReference type="InterPro" id="IPR015919">
    <property type="entry name" value="Cadherin-like_sf"/>
</dbReference>
<evidence type="ECO:0000313" key="12">
    <source>
        <dbReference type="EMBL" id="KER34194.1"/>
    </source>
</evidence>
<dbReference type="GeneID" id="20314246"/>
<feature type="domain" description="Cadherin" evidence="11">
    <location>
        <begin position="698"/>
        <end position="821"/>
    </location>
</feature>
<dbReference type="GO" id="GO:0005886">
    <property type="term" value="C:plasma membrane"/>
    <property type="evidence" value="ECO:0007669"/>
    <property type="project" value="InterPro"/>
</dbReference>
<proteinExistence type="predicted"/>
<keyword evidence="3" id="KW-0677">Repeat</keyword>
<dbReference type="PANTHER" id="PTHR24028">
    <property type="entry name" value="CADHERIN-87A"/>
    <property type="match status" value="1"/>
</dbReference>
<dbReference type="Proteomes" id="UP000054324">
    <property type="component" value="Unassembled WGS sequence"/>
</dbReference>
<feature type="domain" description="Cadherin" evidence="11">
    <location>
        <begin position="415"/>
        <end position="554"/>
    </location>
</feature>
<reference evidence="12 13" key="1">
    <citation type="submission" date="2013-11" db="EMBL/GenBank/DDBJ databases">
        <title>Opisthorchis viverrini - life in the bile duct.</title>
        <authorList>
            <person name="Young N.D."/>
            <person name="Nagarajan N."/>
            <person name="Lin S.J."/>
            <person name="Korhonen P.K."/>
            <person name="Jex A.R."/>
            <person name="Hall R.S."/>
            <person name="Safavi-Hemami H."/>
            <person name="Kaewkong W."/>
            <person name="Bertrand D."/>
            <person name="Gao S."/>
            <person name="Seet Q."/>
            <person name="Wongkham S."/>
            <person name="Teh B.T."/>
            <person name="Wongkham C."/>
            <person name="Intapan P.M."/>
            <person name="Maleewong W."/>
            <person name="Yang X."/>
            <person name="Hu M."/>
            <person name="Wang Z."/>
            <person name="Hofmann A."/>
            <person name="Sternberg P.W."/>
            <person name="Tan P."/>
            <person name="Wang J."/>
            <person name="Gasser R.B."/>
        </authorList>
    </citation>
    <scope>NUCLEOTIDE SEQUENCE [LARGE SCALE GENOMIC DNA]</scope>
</reference>
<keyword evidence="13" id="KW-1185">Reference proteome</keyword>
<evidence type="ECO:0000259" key="11">
    <source>
        <dbReference type="PROSITE" id="PS50268"/>
    </source>
</evidence>
<protein>
    <recommendedName>
        <fullName evidence="11">Cadherin domain-containing protein</fullName>
    </recommendedName>
</protein>
<organism evidence="12 13">
    <name type="scientific">Opisthorchis viverrini</name>
    <name type="common">Southeast Asian liver fluke</name>
    <dbReference type="NCBI Taxonomy" id="6198"/>
    <lineage>
        <taxon>Eukaryota</taxon>
        <taxon>Metazoa</taxon>
        <taxon>Spiralia</taxon>
        <taxon>Lophotrochozoa</taxon>
        <taxon>Platyhelminthes</taxon>
        <taxon>Trematoda</taxon>
        <taxon>Digenea</taxon>
        <taxon>Opisthorchiida</taxon>
        <taxon>Opisthorchiata</taxon>
        <taxon>Opisthorchiidae</taxon>
        <taxon>Opisthorchis</taxon>
    </lineage>
</organism>
<dbReference type="PRINTS" id="PR00205">
    <property type="entry name" value="CADHERIN"/>
</dbReference>
<dbReference type="InterPro" id="IPR002126">
    <property type="entry name" value="Cadherin-like_dom"/>
</dbReference>